<name>A0A8J8MPR3_9FIRM</name>
<dbReference type="InterPro" id="IPR002347">
    <property type="entry name" value="SDR_fam"/>
</dbReference>
<dbReference type="SUPFAM" id="SSF51735">
    <property type="entry name" value="NAD(P)-binding Rossmann-fold domains"/>
    <property type="match status" value="1"/>
</dbReference>
<dbReference type="Pfam" id="PF00106">
    <property type="entry name" value="adh_short"/>
    <property type="match status" value="1"/>
</dbReference>
<keyword evidence="2" id="KW-0753">Steroid metabolism</keyword>
<dbReference type="Proteomes" id="UP000683246">
    <property type="component" value="Chromosome"/>
</dbReference>
<dbReference type="Gene3D" id="2.115.10.20">
    <property type="entry name" value="Glycosyl hydrolase domain, family 43"/>
    <property type="match status" value="1"/>
</dbReference>
<dbReference type="PRINTS" id="PR00081">
    <property type="entry name" value="GDHRDH"/>
</dbReference>
<dbReference type="PANTHER" id="PTHR42879">
    <property type="entry name" value="3-OXOACYL-(ACYL-CARRIER-PROTEIN) REDUCTASE"/>
    <property type="match status" value="1"/>
</dbReference>
<dbReference type="CDD" id="cd08992">
    <property type="entry name" value="GH117"/>
    <property type="match status" value="1"/>
</dbReference>
<dbReference type="InterPro" id="IPR050259">
    <property type="entry name" value="SDR"/>
</dbReference>
<keyword evidence="4" id="KW-1185">Reference proteome</keyword>
<proteinExistence type="inferred from homology"/>
<organism evidence="3 4">
    <name type="scientific">Vallitalea pronyensis</name>
    <dbReference type="NCBI Taxonomy" id="1348613"/>
    <lineage>
        <taxon>Bacteria</taxon>
        <taxon>Bacillati</taxon>
        <taxon>Bacillota</taxon>
        <taxon>Clostridia</taxon>
        <taxon>Lachnospirales</taxon>
        <taxon>Vallitaleaceae</taxon>
        <taxon>Vallitalea</taxon>
    </lineage>
</organism>
<dbReference type="GO" id="GO:0008202">
    <property type="term" value="P:steroid metabolic process"/>
    <property type="evidence" value="ECO:0007669"/>
    <property type="project" value="UniProtKB-KW"/>
</dbReference>
<evidence type="ECO:0000256" key="2">
    <source>
        <dbReference type="ARBA" id="ARBA00023221"/>
    </source>
</evidence>
<dbReference type="InterPro" id="IPR036291">
    <property type="entry name" value="NAD(P)-bd_dom_sf"/>
</dbReference>
<dbReference type="Gene3D" id="3.40.50.720">
    <property type="entry name" value="NAD(P)-binding Rossmann-like Domain"/>
    <property type="match status" value="1"/>
</dbReference>
<evidence type="ECO:0000256" key="1">
    <source>
        <dbReference type="ARBA" id="ARBA00006484"/>
    </source>
</evidence>
<dbReference type="CDD" id="cd05233">
    <property type="entry name" value="SDR_c"/>
    <property type="match status" value="1"/>
</dbReference>
<accession>A0A8J8MPR3</accession>
<evidence type="ECO:0000313" key="3">
    <source>
        <dbReference type="EMBL" id="QUI25374.1"/>
    </source>
</evidence>
<dbReference type="EMBL" id="CP058649">
    <property type="protein sequence ID" value="QUI25374.1"/>
    <property type="molecule type" value="Genomic_DNA"/>
</dbReference>
<comment type="similarity">
    <text evidence="1">Belongs to the short-chain dehydrogenases/reductases (SDR) family.</text>
</comment>
<dbReference type="AlphaFoldDB" id="A0A8J8MPR3"/>
<dbReference type="PROSITE" id="PS51257">
    <property type="entry name" value="PROKAR_LIPOPROTEIN"/>
    <property type="match status" value="1"/>
</dbReference>
<dbReference type="KEGG" id="vpy:HZI73_25100"/>
<keyword evidence="2" id="KW-0443">Lipid metabolism</keyword>
<dbReference type="SUPFAM" id="SSF75005">
    <property type="entry name" value="Arabinanase/levansucrase/invertase"/>
    <property type="match status" value="1"/>
</dbReference>
<dbReference type="PRINTS" id="PR00080">
    <property type="entry name" value="SDRFAMILY"/>
</dbReference>
<reference evidence="3" key="1">
    <citation type="submission" date="2020-07" db="EMBL/GenBank/DDBJ databases">
        <title>Vallitalea pronyensis genome.</title>
        <authorList>
            <person name="Postec A."/>
        </authorList>
    </citation>
    <scope>NUCLEOTIDE SEQUENCE</scope>
    <source>
        <strain evidence="3">FatNI3</strain>
    </source>
</reference>
<gene>
    <name evidence="3" type="ORF">HZI73_25100</name>
</gene>
<sequence length="654" mass="73281">MKNLGGKTALITGASRGIGQQIAIGLAMVGCDVIIHASRMENLNETEALLMDYGIHVYKIAADLSHPVMVQNMLEQMDEQYPQVDIIYNNAAMSCKPQDHYQLDRQLMDKIMEVNVYSLITICNHYLPKMQEQRYGRIINFTSGINRQPALEPYAISKGAVDKYTKDMAVLLEGSNVLMNLITPGWVRTAMGGSEATLDVGDVLPGVLVPALLEEGGPCGTLFNVPAYVGLTIDAVMQETEHAFPWIMPDKKPLHRPLSAAINRLYDVYGKRGDNENEFYSIFKYTKVTGIGNQAGITRRDPSKVLRINGKYYVWYTLRHTKPPKWNNGDDETPSSDWDLSDIGYAVSDDGIHWEEKGIAVARPPKGTVGDRSLATPDVMVAEGKYYLIYQAYTGYYWEESTKYRDAIIAAYPEQDGSSYHWDFCCASMAWADSPEGPWTRLDKPVIDRGNVHEWDNTCIHDPYLIKFNGKYCLYYKSDSHIINDNCLKTSQQGVAFADSPMGPYTKSAYNPVLISGHETFVYPYKDGVVAIATFDGPEKNTCQFSKDGVNFEIKGHLGLIPTAAGPFNPDAFADNGDAQGITWGMCHMRKADGSGFYLARFDCDLSQKNLHPELKKDRFIMNETTYWQPYAETDVNMVNKFQADMKAVDVDTI</sequence>
<dbReference type="PANTHER" id="PTHR42879:SF2">
    <property type="entry name" value="3-OXOACYL-[ACYL-CARRIER-PROTEIN] REDUCTASE FABG"/>
    <property type="match status" value="1"/>
</dbReference>
<dbReference type="InterPro" id="IPR023296">
    <property type="entry name" value="Glyco_hydro_beta-prop_sf"/>
</dbReference>
<dbReference type="RefSeq" id="WP_212696078.1">
    <property type="nucleotide sequence ID" value="NZ_CP058649.1"/>
</dbReference>
<evidence type="ECO:0000313" key="4">
    <source>
        <dbReference type="Proteomes" id="UP000683246"/>
    </source>
</evidence>
<protein>
    <submittedName>
        <fullName evidence="3">SDR family NAD(P)-dependent oxidoreductase</fullName>
    </submittedName>
</protein>